<dbReference type="EMBL" id="JACHKZ010000040">
    <property type="protein sequence ID" value="MBB6579829.1"/>
    <property type="molecule type" value="Genomic_DNA"/>
</dbReference>
<sequence length="369" mass="40576">MQPTLGDYLRAAGGANGRKDNLLLLRLIAATLVIYGHGFALAALGSGQVDWVSRFLGYRYSGDIAVALFFVISGFLVTGSLDRRGSTLGFLAARAIRLFPALLVCLIVCALVMGPLVTTKPAAEYWADPMTWSYIRTNFFLADIQWFLPGVFEHNRYGAPVNGSLWTLPIEARMYLCVAVFGLLRLVSFRWTATCTVIAMVIWACQPGQLDPLGGAEAARLMAFFACGALFYLHKDWLPLHFGLLAALGLIAWGCRSTLYYDFAFSAALAYGIFWVAYVPVIPLPGWVQDISYGTYLYGWPIQQLIAQWDPTATPHQMTAIAIPLTWAVALLSWHLVEKPALDLHKAWRAKRPSRAAMPNVPGTGLPPA</sequence>
<dbReference type="RefSeq" id="WP_184711510.1">
    <property type="nucleotide sequence ID" value="NZ_JACHKZ010000040.1"/>
</dbReference>
<dbReference type="Pfam" id="PF01757">
    <property type="entry name" value="Acyl_transf_3"/>
    <property type="match status" value="1"/>
</dbReference>
<evidence type="ECO:0000313" key="3">
    <source>
        <dbReference type="EMBL" id="MBB6579829.1"/>
    </source>
</evidence>
<feature type="transmembrane region" description="Helical" evidence="1">
    <location>
        <begin position="57"/>
        <end position="77"/>
    </location>
</feature>
<feature type="transmembrane region" description="Helical" evidence="1">
    <location>
        <begin position="268"/>
        <end position="288"/>
    </location>
</feature>
<protein>
    <submittedName>
        <fullName evidence="3">Peptidoglycan/LPS O-acetylase OafA/YrhL</fullName>
    </submittedName>
</protein>
<feature type="transmembrane region" description="Helical" evidence="1">
    <location>
        <begin position="240"/>
        <end position="261"/>
    </location>
</feature>
<accession>A0ABR6RL15</accession>
<feature type="domain" description="Acyltransferase 3" evidence="2">
    <location>
        <begin position="24"/>
        <end position="332"/>
    </location>
</feature>
<evidence type="ECO:0000259" key="2">
    <source>
        <dbReference type="Pfam" id="PF01757"/>
    </source>
</evidence>
<keyword evidence="1" id="KW-1133">Transmembrane helix</keyword>
<feature type="transmembrane region" description="Helical" evidence="1">
    <location>
        <begin position="23"/>
        <end position="45"/>
    </location>
</feature>
<dbReference type="PANTHER" id="PTHR23028:SF53">
    <property type="entry name" value="ACYL_TRANSF_3 DOMAIN-CONTAINING PROTEIN"/>
    <property type="match status" value="1"/>
</dbReference>
<dbReference type="PANTHER" id="PTHR23028">
    <property type="entry name" value="ACETYLTRANSFERASE"/>
    <property type="match status" value="1"/>
</dbReference>
<gene>
    <name evidence="3" type="ORF">HNP33_003945</name>
</gene>
<evidence type="ECO:0000256" key="1">
    <source>
        <dbReference type="SAM" id="Phobius"/>
    </source>
</evidence>
<comment type="caution">
    <text evidence="3">The sequence shown here is derived from an EMBL/GenBank/DDBJ whole genome shotgun (WGS) entry which is preliminary data.</text>
</comment>
<dbReference type="InterPro" id="IPR002656">
    <property type="entry name" value="Acyl_transf_3_dom"/>
</dbReference>
<keyword evidence="4" id="KW-1185">Reference proteome</keyword>
<proteinExistence type="predicted"/>
<organism evidence="3 4">
    <name type="scientific">Comamonas odontotermitis</name>
    <dbReference type="NCBI Taxonomy" id="379895"/>
    <lineage>
        <taxon>Bacteria</taxon>
        <taxon>Pseudomonadati</taxon>
        <taxon>Pseudomonadota</taxon>
        <taxon>Betaproteobacteria</taxon>
        <taxon>Burkholderiales</taxon>
        <taxon>Comamonadaceae</taxon>
        <taxon>Comamonas</taxon>
    </lineage>
</organism>
<reference evidence="3 4" key="1">
    <citation type="submission" date="2020-08" db="EMBL/GenBank/DDBJ databases">
        <title>Functional genomics of gut bacteria from endangered species of beetles.</title>
        <authorList>
            <person name="Carlos-Shanley C."/>
        </authorList>
    </citation>
    <scope>NUCLEOTIDE SEQUENCE [LARGE SCALE GENOMIC DNA]</scope>
    <source>
        <strain evidence="3 4">S00124</strain>
    </source>
</reference>
<dbReference type="Proteomes" id="UP000562492">
    <property type="component" value="Unassembled WGS sequence"/>
</dbReference>
<feature type="transmembrane region" description="Helical" evidence="1">
    <location>
        <begin position="172"/>
        <end position="205"/>
    </location>
</feature>
<keyword evidence="1" id="KW-0472">Membrane</keyword>
<name>A0ABR6RL15_9BURK</name>
<feature type="transmembrane region" description="Helical" evidence="1">
    <location>
        <begin position="318"/>
        <end position="337"/>
    </location>
</feature>
<feature type="transmembrane region" description="Helical" evidence="1">
    <location>
        <begin position="98"/>
        <end position="117"/>
    </location>
</feature>
<evidence type="ECO:0000313" key="4">
    <source>
        <dbReference type="Proteomes" id="UP000562492"/>
    </source>
</evidence>
<keyword evidence="1" id="KW-0812">Transmembrane</keyword>
<dbReference type="InterPro" id="IPR050879">
    <property type="entry name" value="Acyltransferase_3"/>
</dbReference>